<evidence type="ECO:0000313" key="1">
    <source>
        <dbReference type="EMBL" id="KAI0305897.1"/>
    </source>
</evidence>
<organism evidence="1 2">
    <name type="scientific">Multifurca ochricompacta</name>
    <dbReference type="NCBI Taxonomy" id="376703"/>
    <lineage>
        <taxon>Eukaryota</taxon>
        <taxon>Fungi</taxon>
        <taxon>Dikarya</taxon>
        <taxon>Basidiomycota</taxon>
        <taxon>Agaricomycotina</taxon>
        <taxon>Agaricomycetes</taxon>
        <taxon>Russulales</taxon>
        <taxon>Russulaceae</taxon>
        <taxon>Multifurca</taxon>
    </lineage>
</organism>
<gene>
    <name evidence="1" type="ORF">B0F90DRAFT_937398</name>
</gene>
<comment type="caution">
    <text evidence="1">The sequence shown here is derived from an EMBL/GenBank/DDBJ whole genome shotgun (WGS) entry which is preliminary data.</text>
</comment>
<dbReference type="AlphaFoldDB" id="A0AAD4M8S1"/>
<protein>
    <submittedName>
        <fullName evidence="1">Uncharacterized protein</fullName>
    </submittedName>
</protein>
<name>A0AAD4M8S1_9AGAM</name>
<dbReference type="EMBL" id="WTXG01000004">
    <property type="protein sequence ID" value="KAI0305897.1"/>
    <property type="molecule type" value="Genomic_DNA"/>
</dbReference>
<keyword evidence="2" id="KW-1185">Reference proteome</keyword>
<evidence type="ECO:0000313" key="2">
    <source>
        <dbReference type="Proteomes" id="UP001203297"/>
    </source>
</evidence>
<sequence>MEYHPFGLSQASLPSYGRLSAMLYCGYLGRTFGPFSTKRLICHKLLGFVEDEEDLIVNQELLRPEYSYTGLPGTYSVPHNLYLHLRCNSIAADGSCRIILDCDTVGSEARVVPQNLFAPYAGLSRSQVERKIPPSFHLFFLSEWTIQLDCRLKSQS</sequence>
<dbReference type="Proteomes" id="UP001203297">
    <property type="component" value="Unassembled WGS sequence"/>
</dbReference>
<accession>A0AAD4M8S1</accession>
<proteinExistence type="predicted"/>
<reference evidence="1" key="1">
    <citation type="journal article" date="2022" name="New Phytol.">
        <title>Evolutionary transition to the ectomycorrhizal habit in the genomes of a hyperdiverse lineage of mushroom-forming fungi.</title>
        <authorList>
            <person name="Looney B."/>
            <person name="Miyauchi S."/>
            <person name="Morin E."/>
            <person name="Drula E."/>
            <person name="Courty P.E."/>
            <person name="Kohler A."/>
            <person name="Kuo A."/>
            <person name="LaButti K."/>
            <person name="Pangilinan J."/>
            <person name="Lipzen A."/>
            <person name="Riley R."/>
            <person name="Andreopoulos W."/>
            <person name="He G."/>
            <person name="Johnson J."/>
            <person name="Nolan M."/>
            <person name="Tritt A."/>
            <person name="Barry K.W."/>
            <person name="Grigoriev I.V."/>
            <person name="Nagy L.G."/>
            <person name="Hibbett D."/>
            <person name="Henrissat B."/>
            <person name="Matheny P.B."/>
            <person name="Labbe J."/>
            <person name="Martin F.M."/>
        </authorList>
    </citation>
    <scope>NUCLEOTIDE SEQUENCE</scope>
    <source>
        <strain evidence="1">BPL690</strain>
    </source>
</reference>